<keyword evidence="3" id="KW-1185">Reference proteome</keyword>
<accession>A0ABT2MZH1</accession>
<dbReference type="RefSeq" id="WP_368009583.1">
    <property type="nucleotide sequence ID" value="NZ_JAMXFF010000076.1"/>
</dbReference>
<sequence length="70" mass="8166">RSLPHVRSNDFSRSLPHVRSNDFSRSLPHVRSNDFSRYPPLHQATGDYILTPKLYNHRPASLPRFISQPK</sequence>
<protein>
    <submittedName>
        <fullName evidence="2">Uncharacterized protein</fullName>
    </submittedName>
</protein>
<proteinExistence type="predicted"/>
<name>A0ABT2MZH1_9CYAN</name>
<dbReference type="EMBL" id="JAMXFF010000076">
    <property type="protein sequence ID" value="MCT7970153.1"/>
    <property type="molecule type" value="Genomic_DNA"/>
</dbReference>
<evidence type="ECO:0000313" key="3">
    <source>
        <dbReference type="Proteomes" id="UP001525890"/>
    </source>
</evidence>
<comment type="caution">
    <text evidence="2">The sequence shown here is derived from an EMBL/GenBank/DDBJ whole genome shotgun (WGS) entry which is preliminary data.</text>
</comment>
<evidence type="ECO:0000313" key="2">
    <source>
        <dbReference type="EMBL" id="MCT7970153.1"/>
    </source>
</evidence>
<dbReference type="Proteomes" id="UP001525890">
    <property type="component" value="Unassembled WGS sequence"/>
</dbReference>
<organism evidence="2 3">
    <name type="scientific">Laspinema palackyanum D2a</name>
    <dbReference type="NCBI Taxonomy" id="2953684"/>
    <lineage>
        <taxon>Bacteria</taxon>
        <taxon>Bacillati</taxon>
        <taxon>Cyanobacteriota</taxon>
        <taxon>Cyanophyceae</taxon>
        <taxon>Oscillatoriophycideae</taxon>
        <taxon>Oscillatoriales</taxon>
        <taxon>Laspinemataceae</taxon>
        <taxon>Laspinema</taxon>
        <taxon>Laspinema palackyanum</taxon>
    </lineage>
</organism>
<reference evidence="2 3" key="1">
    <citation type="journal article" date="2022" name="Front. Microbiol.">
        <title>High genomic differentiation and limited gene flow indicate recent cryptic speciation within the genus Laspinema (cyanobacteria).</title>
        <authorList>
            <person name="Stanojkovic A."/>
            <person name="Skoupy S."/>
            <person name="Skaloud P."/>
            <person name="Dvorak P."/>
        </authorList>
    </citation>
    <scope>NUCLEOTIDE SEQUENCE [LARGE SCALE GENOMIC DNA]</scope>
    <source>
        <strain evidence="2 3">D2a</strain>
    </source>
</reference>
<evidence type="ECO:0000256" key="1">
    <source>
        <dbReference type="SAM" id="MobiDB-lite"/>
    </source>
</evidence>
<feature type="non-terminal residue" evidence="2">
    <location>
        <position position="1"/>
    </location>
</feature>
<gene>
    <name evidence="2" type="ORF">NG799_27950</name>
</gene>
<feature type="region of interest" description="Disordered" evidence="1">
    <location>
        <begin position="1"/>
        <end position="29"/>
    </location>
</feature>